<dbReference type="InterPro" id="IPR019183">
    <property type="entry name" value="NAA25_NatB_aux_su"/>
</dbReference>
<dbReference type="InterPro" id="IPR001623">
    <property type="entry name" value="DnaJ_domain"/>
</dbReference>
<dbReference type="EMBL" id="CAMXCT030000352">
    <property type="protein sequence ID" value="CAL4764889.1"/>
    <property type="molecule type" value="Genomic_DNA"/>
</dbReference>
<feature type="domain" description="J" evidence="2">
    <location>
        <begin position="5262"/>
        <end position="5347"/>
    </location>
</feature>
<feature type="non-terminal residue" evidence="3">
    <location>
        <position position="1"/>
    </location>
</feature>
<dbReference type="EMBL" id="CAMXCT020000352">
    <property type="protein sequence ID" value="CAL1130952.1"/>
    <property type="molecule type" value="Genomic_DNA"/>
</dbReference>
<feature type="compositionally biased region" description="Basic and acidic residues" evidence="1">
    <location>
        <begin position="102"/>
        <end position="129"/>
    </location>
</feature>
<dbReference type="Proteomes" id="UP001152797">
    <property type="component" value="Unassembled WGS sequence"/>
</dbReference>
<feature type="region of interest" description="Disordered" evidence="1">
    <location>
        <begin position="4796"/>
        <end position="4865"/>
    </location>
</feature>
<feature type="compositionally biased region" description="Low complexity" evidence="1">
    <location>
        <begin position="570"/>
        <end position="582"/>
    </location>
</feature>
<feature type="region of interest" description="Disordered" evidence="1">
    <location>
        <begin position="465"/>
        <end position="528"/>
    </location>
</feature>
<dbReference type="EMBL" id="CAMXCT010000352">
    <property type="protein sequence ID" value="CAI3977577.1"/>
    <property type="molecule type" value="Genomic_DNA"/>
</dbReference>
<name>A0A9P1BQM3_9DINO</name>
<evidence type="ECO:0000256" key="1">
    <source>
        <dbReference type="SAM" id="MobiDB-lite"/>
    </source>
</evidence>
<dbReference type="SMART" id="SM00271">
    <property type="entry name" value="DnaJ"/>
    <property type="match status" value="1"/>
</dbReference>
<dbReference type="SUPFAM" id="SSF53098">
    <property type="entry name" value="Ribonuclease H-like"/>
    <property type="match status" value="1"/>
</dbReference>
<feature type="compositionally biased region" description="Low complexity" evidence="1">
    <location>
        <begin position="4848"/>
        <end position="4857"/>
    </location>
</feature>
<feature type="compositionally biased region" description="Basic residues" evidence="1">
    <location>
        <begin position="130"/>
        <end position="143"/>
    </location>
</feature>
<organism evidence="3">
    <name type="scientific">Cladocopium goreaui</name>
    <dbReference type="NCBI Taxonomy" id="2562237"/>
    <lineage>
        <taxon>Eukaryota</taxon>
        <taxon>Sar</taxon>
        <taxon>Alveolata</taxon>
        <taxon>Dinophyceae</taxon>
        <taxon>Suessiales</taxon>
        <taxon>Symbiodiniaceae</taxon>
        <taxon>Cladocopium</taxon>
    </lineage>
</organism>
<reference evidence="4 5" key="2">
    <citation type="submission" date="2024-05" db="EMBL/GenBank/DDBJ databases">
        <authorList>
            <person name="Chen Y."/>
            <person name="Shah S."/>
            <person name="Dougan E. K."/>
            <person name="Thang M."/>
            <person name="Chan C."/>
        </authorList>
    </citation>
    <scope>NUCLEOTIDE SEQUENCE [LARGE SCALE GENOMIC DNA]</scope>
</reference>
<feature type="region of interest" description="Disordered" evidence="1">
    <location>
        <begin position="732"/>
        <end position="813"/>
    </location>
</feature>
<protein>
    <submittedName>
        <fullName evidence="4">Uncharacterized protein R408</fullName>
    </submittedName>
</protein>
<dbReference type="InterPro" id="IPR012337">
    <property type="entry name" value="RNaseH-like_sf"/>
</dbReference>
<dbReference type="Pfam" id="PF00226">
    <property type="entry name" value="DnaJ"/>
    <property type="match status" value="1"/>
</dbReference>
<feature type="compositionally biased region" description="Basic and acidic residues" evidence="1">
    <location>
        <begin position="465"/>
        <end position="483"/>
    </location>
</feature>
<dbReference type="InterPro" id="IPR036397">
    <property type="entry name" value="RNaseH_sf"/>
</dbReference>
<dbReference type="PROSITE" id="PS50076">
    <property type="entry name" value="DNAJ_2"/>
    <property type="match status" value="1"/>
</dbReference>
<feature type="region of interest" description="Disordered" evidence="1">
    <location>
        <begin position="859"/>
        <end position="881"/>
    </location>
</feature>
<feature type="compositionally biased region" description="Basic and acidic residues" evidence="1">
    <location>
        <begin position="491"/>
        <end position="503"/>
    </location>
</feature>
<feature type="region of interest" description="Disordered" evidence="1">
    <location>
        <begin position="2605"/>
        <end position="2632"/>
    </location>
</feature>
<dbReference type="OrthoDB" id="423732at2759"/>
<dbReference type="Gene3D" id="3.30.420.10">
    <property type="entry name" value="Ribonuclease H-like superfamily/Ribonuclease H"/>
    <property type="match status" value="1"/>
</dbReference>
<proteinExistence type="predicted"/>
<feature type="compositionally biased region" description="Basic residues" evidence="1">
    <location>
        <begin position="2605"/>
        <end position="2625"/>
    </location>
</feature>
<feature type="region of interest" description="Disordered" evidence="1">
    <location>
        <begin position="4752"/>
        <end position="4780"/>
    </location>
</feature>
<evidence type="ECO:0000259" key="2">
    <source>
        <dbReference type="PROSITE" id="PS50076"/>
    </source>
</evidence>
<keyword evidence="5" id="KW-1185">Reference proteome</keyword>
<feature type="compositionally biased region" description="Basic and acidic residues" evidence="1">
    <location>
        <begin position="757"/>
        <end position="770"/>
    </location>
</feature>
<comment type="caution">
    <text evidence="3">The sequence shown here is derived from an EMBL/GenBank/DDBJ whole genome shotgun (WGS) entry which is preliminary data.</text>
</comment>
<dbReference type="SUPFAM" id="SSF53335">
    <property type="entry name" value="S-adenosyl-L-methionine-dependent methyltransferases"/>
    <property type="match status" value="1"/>
</dbReference>
<feature type="compositionally biased region" description="Low complexity" evidence="1">
    <location>
        <begin position="305"/>
        <end position="315"/>
    </location>
</feature>
<dbReference type="SUPFAM" id="SSF46565">
    <property type="entry name" value="Chaperone J-domain"/>
    <property type="match status" value="1"/>
</dbReference>
<dbReference type="Pfam" id="PF09797">
    <property type="entry name" value="NatB_MDM20"/>
    <property type="match status" value="1"/>
</dbReference>
<feature type="compositionally biased region" description="Basic and acidic residues" evidence="1">
    <location>
        <begin position="159"/>
        <end position="173"/>
    </location>
</feature>
<dbReference type="Gene3D" id="1.10.287.110">
    <property type="entry name" value="DnaJ domain"/>
    <property type="match status" value="1"/>
</dbReference>
<feature type="compositionally biased region" description="Low complexity" evidence="1">
    <location>
        <begin position="4763"/>
        <end position="4780"/>
    </location>
</feature>
<evidence type="ECO:0000313" key="5">
    <source>
        <dbReference type="Proteomes" id="UP001152797"/>
    </source>
</evidence>
<dbReference type="InterPro" id="IPR014903">
    <property type="entry name" value="DUF1796"/>
</dbReference>
<gene>
    <name evidence="3" type="ORF">C1SCF055_LOCUS5709</name>
</gene>
<sequence length="5552" mass="613619">VIASILLQVRAGASPKALDLAQMMLQKAPVDVAAFSKGKVPFNRGGKLSVYQESAVLGALRNCAGALSDLVEVGGGGPFGAGGPGAVAAPAEEIGRSPVVEEPNKVEEPEKKEKKEEASKKDKSKEAKKAKAAKKEKRRSSKKARIEKERSRSKSKGKRSPESGERKRTDRGTALESTSSRIGHRKDRDDEPLRRESSRRREDRREEQEDKDKEVRRHPERFGLEHLPIRGSAGRHLSGPPIPAGHRRPPEPAGSPPSRGGATEERQNSDQRGRDYGEHSPEQRKPPRMKAKAQAKGGARGPGRGVAALRRPAGADTRGEGRGDHLASWEAGHTLRGAELTVDWALKAQHLVVEEAQYFHKACKVSGEVLGAGLSGAQVCLCLRPTGTTDEAILKLQSGTPHLELRVILCPSDCNHEEAAEDLVHGARIRKRKGPGQEEPWVDNLLKVAPPEGEDELARLRGHLARDGETPLRKEPGEAEAVKVKKKKKEKAKEKKTKKEKEKSRTKKRGSSSQASTSGEVALDGSRARLAAQKPVRSLFGGMGMDPSEKVRNKVIKLAKKYVRKKGKRSSSGSGSSSESSRMALLEDEGDTVFQQAARVRGIADSYPGVLSFQALSQMRSNLMQGLGEEDHTSSTRPVAVQYYRQVLQKKCSGGVARELLSLCATADFLVKGRVTQALDLVFQRIKSAESTLNGTHWTVSQKLELLPAEQATLTGVPEMKEAQKIAFEESKTRWMASLPEGRPSNGPKGSGKGKQSGKEDFRKGSDARKGGKAQGQKGDWKKKDEGGGAKAEEPSGVESPEKASLEGTRTEDVPYEGRTALASQALVKQQPSSQSDVAYENEYNALAQSVHVAAPPFERTSEPMSSDQGSAVAGDSSDVGSRGVKKCMGQSDWEGLRLESCGPLLLFKLLEVLPLCSQDTGKRDKAFIFPLPTSRSFLLDFDPSLNEMELSWLLCVVLCLNSFWGDGLYCEEDVNEGQRACLSGLVKEVHRFSNVNAVIPEMSWHDLFAVRSIDYKGDEVRVAKTFSWHNVAPALPNDVGNVPLEAVCELGCRDYVLNFDHYLRPKSEWVISAAPKVMVKDIDWPEVCKGLVESRVCEFIMEEEVFHTASGPLLNGLFGVSKDESTASGVEIYRLIMNLIPLNHLCKPLAGDVDSLPAWSTMNPFFLQPDEKLLISSEDVKCFFYTMSVPRCWIKFLAFNKLVPLSALPPHLKGRRVYLASRVLPMGFLNSVSLAQHVHRNLVKWSSSPRSSAGDGVNVPEAELRRDRGFSLHNPNWRVYLDNYDLLEKVQRYAANDLEGTCAASILSLRQEYERWGVPRNLKKSVQRSAVCELQGATVDGELGVAYPRESKLAKYFGLAVTLCQQTQATQKQWQIVCGGLVYFSMFRRPLLGCLNQVWQHILAYDRLKRRYLDTPPECRLEVLRFLGMLPLALYWLSWELSASDEVAVDDSGPVTQVTLVGQQHLTEVIRSGWNKVDVSRPFPTFTTSHPRPRAGRKPAGVQHCSLSELERWHMDSFRFPPYQYKDGNSLCNGAGVYRVPDVSERELMPGFPLHYAASCLPKSERRKTEYNDTRLTLLGNSWSVPVVATLLSQLFAWLGWIHAMSPQQVLDACRSGEHQFVQGRLCRLPLNPSRSRSDMDPYQLAFKLGNLVSIKGEDILLSTPTSQMVKFHRLRASVPSRLWRWRVITGWKWVHAKEHINSLELRAVLTALKWRVGKQRQIGCRMVHLTDSLVCLHTLSRGRSSSRKLRRTMARVNALVLAGNVQVVWAYVHTDDNPADAPSRWAQRVKTKFRNASKTRACQVYLFFLHLGALQLQQKQAEALKLLEDCKPLLKLPSDVSALRVHLLWEAGRQKEAVKEAREQLVASPGSWAQAQDLARMVSQLPGEASCTQFEVPTVTTLEDVETHRTEDEVRNALLLFRYWQQVQEHSTATGGGSGVNRVAVLGELELRRQGLFHGVVCAGISCQPHSVLGDRRGMLAAVLILECTPEILRDANAQEIIRQFAIDTGFRVSQTIMKLGNVWCTRRDRWIAVLTAPIVQPCELLDLPAVTQIKVVEDLIPEFRLWHQFDQAQLVLNLYELSKYYQYAAGGMESVWLKPHEKLPMEHARYLHPLEMWALMGGLPNISMGHNLRLAMAGVGQAVAPIMGLWIFAQVKRCLDLTLEVATPCVPLQVLQPYLDEVVLTCRQLWPPPIAPTVLEAASVDDPIEDAVPDRSTCVLSWPCSGEPEVEIRLSPGTTGLGLLQAQEKLGASVPGCRLRVDGLDFDPALPIPAGSLVSLVPADWSEDQLRADPGIPCCLDCHGVLEHALPEGASKPVAIVKTTEHLAELRFPDMHRLARQDLLGMQGPVWSDDEIMHGLLQIAILTESDQQVHVWDPLLVSGLVQEHTAETWKELVLALGPVSTVISAVLLGHHWVPLVWRIDMVGVVLHSLSVTAAFESQMESLSQAIGLYRGGAMGVWKAHSTGFVPAGHCGAMVLSFVRHLLWGHSMVSDQVELEQFASRVRFEFADGLPEPCQRPRLAGLGVSVHTRLAELLAQHGVPEAEAGSRATAVLKALGEEGVQRALDAPNPWRDLKWLGNQLRPPYMLIKPAELQMQVQKRRHDQPVGHKKHKSTKGKGKGHQGGSSVDPALLRLEHGIFQSDSGQGLSQLPLPQVGPSAAGVAVVSSSCIEPYLKALNPISAGPLAFFVVDSDGLFNTSFPVSPERVPLVCAANSEPLLVDGFLVQLGAVRVQRAPAQLLLILSNTSLTGFLRCNHALTLNALDVRPMRRSCFSSGRPSNMLSAWLGWVTKLVLGRRQTFLVGPFPFGTLQASVAQALLSAGWTAKPIQAVPAKSHVQGLLFRVQSVQDPPLKVLRMVHGDVMIAKEDDASQPSRSEPKVVATLATESFVSKACEVDMIQKNDPWAKAASKLQSRPQSFQIGNPLEDMTQKVVAEVLAQLPKSSMEVDDDAVDSRVSKLESQVQELQGQAQSLITSTQMHAQDAAAQFQDIRTQVQQQGQQFETAIQAQAASIQTFQDVFQEQFRQQVSHQQTMLDNMFNKQMTQFETLLAKRPRSWWLYVVAYVLGNTLGCLTWLPLLLFLGGFRVGEASHPGPESADSVWSLGVANPSGLNGKLDQINHMHGQAWILSETQLSRQGLSGFVKGLKMLRSPWKYVVAGAPCQPRHGTDTGSHSGVMFLSKYPARALPHTFDADAYVSGRLQVVGMAVHDVWVTAGLLYGMPMNANHKQARYQTDALLAELVDRATGRGAKRIDQLWISPELQLVYRGVSVDFTCWADHAAISAQFSISGLSPQVLHWPMPAPFPWPSDWTCCVAFDPESDLTLEYAKLWAQVETQAKLWNQHHGCFVAKSQCGRASVLDTKVKHGHHCPLKKARVGDIQPQYLGVSLQHARYFKQLRRLQSLCRVLAKGVSTESGQVNRDETWRAIRCAAGFPGGFGLWCVDHGLLPGAGSYLPLTCPHLDVVQALFDGFQTFVRCYEQELARQRYQHARTRRANNLAYVFQDCKDDPLPKADVLLDRVEISVEEVREEDSSVVLTGPTTLLDGVPVVIQGSVVDVVAHSEDQLWVESVEGLRAGDVLTQERPVTSDVAILQRFAEAWEPRWNKASHVLPGQWDQICGFLERVLRPMAWPCAGWTTEGFAQAVKSKKTRAAKGPDGVSQPDLVALPLGACSALVSLYNAVEAGSPWPAQLANGFVSSLAKRPDAQQVDEFRPVVVYSLLYRVWSSERARESLKALAPVLPHSVQGGVPCRQAKTIWYELATALEQAYLQGTGLHGLLMDIQKAFNNLPRLPLWRALSLLDFPKGPLTAWQNFVARQTRRFKIRRSVGAPLVSNCGLPEGCAFSVFGMVVVDWILDLWLSALDVGISLRTFVDDWGLLFQDASIFDRVLRAGALRGLKADRKGANPFLHLATSSLESDPEAWATLQTLRDARDQSCPARTEALLGLFSQIADVPANGPTAVLLSRIRRLGWAVGGQGLLQDRFGTFSLFSVSWDELQLRLRLAWGAVLASEVAHRPTFGGLENADLPELHRMLRQFGPADQVYLRCHLDGTLFTQNARAKFEPGTSAKCPWCDQTDGFHYRAWICAHFAPCRAHFTPAQLAVVASLPPCLRDHGWPVVLPEWEVYIRQLLRDDGLCRMSPTVPPAPSGDVLELFLDGTGACPEEPKLRFAAWAVTLATGGVGTLDNMILMGGHVTGMCQTPFRAELMAAYYAIRWAVQRQQQVRLWIDCQGVVKGLRRVLQRLPLKRNRPHSDLWAGIVALLGDTGHQLIQVRKVVSHGQVSLATGPLEEWAYWHNNLTDQAADGINSRRSPEFWQAWVGLAQALEFHRGLHEAILKMLLQTSRLAAADKGAKVDRPPQVVVQQVAQHVPAQWDIPGKLLPRYGHDNLRYLHQWWQVQGSAMLQGDTPLVMISGLQLYCAFNLFTGFEGPWCHKKKWYAAADQAPPQARLEWGSRCKLFLMMWKTYLKAQGVNVPQKMTRPFSAAISRWLVCYRLRWTKDQIDRVDSILFGQLQRQLITGGDVACLRAPKCALAKSSEQKQEDVEELLKVLLGFIQRFSGRAHCFFDLKPHLCYLSAADALPLLTGAGQGREAVVLTARLRRAFRRHDGAAGAECAAEVLEARRLVESWQDLGGFEGGPDALLQLAVVALLEADRAADPAKAPGRQHLLDAIGLAQMALAQQPHVFGFKVLLMLLYNALDLPVLMMKLYSTMDIKNIQASPTLCTGEIDVGWVDEHLQTALFEALCTPEPQPEPTPATPISSPAQPAAAATQPEESNFEDLFEILRQGFDGDSSREATAPAAPSTASRPSTTFFPPSDQDREPSVKTAAGACGSGSSKRKAAEPGSAGSAPARPRPRLNGGHKALVLAPANDGPPPPEKVYQMPSAPFMAPTWVPMAPAPVARVSQPAAPVTPAVPLQLPAAPVPAVQAPATQVQEQPAHHHLDIEEMVKLDPLFAQVLQSQRRQQLGLDKPQLQEFLSKTNLISLGSYCAVANTFESLGLRDAAGPFDWMRSDCQGITHLVENGFEDFLEWDGTSHKIGSLDVFPMKWGGSFWHHDIRDAKVQETFKRRADRFLKAKNENLLFIRVVNGTQELSQIKALHGALVQRFAESHVRLLVLVDLQDSEQDLMTQELGRDVIFSCVHHQSWEGPLEGSPEEQARRRLHIASEAYAQALMRALHIWCNCGTFSATWPSVAAFTQHLVPWLGTDPRRDSFQPSRLSPRRVVTAFNVTLNAATLYAAGAAANVVQMPQYNQVADAYRLLDLSLSASRKEVQKKFRSLARQWHPDKASAEQLVRSTRMFRRLQDAKGLILSWLDQRSVPQMEESSESFCFDTEDEFDEDAWRPPEVVLGEAGDVMAEFEHDGSDSELDPLERDELKAAGVHQARGDSPVTQSSGEESGGEKADTALALRSRGMIRTQDAPLVQATALSHFMSRKSEASKLCSECYKNKVSKGSDLCISCDQEHRELQKCGHESLSYLVLDSLRDPEKLQQVSRSIQAFHEDLDKDGQDALNAAFQMQGRHDDFLKGSEGCEGSEESEFRKKQAPF</sequence>
<dbReference type="GO" id="GO:0003676">
    <property type="term" value="F:nucleic acid binding"/>
    <property type="evidence" value="ECO:0007669"/>
    <property type="project" value="InterPro"/>
</dbReference>
<feature type="region of interest" description="Disordered" evidence="1">
    <location>
        <begin position="562"/>
        <end position="584"/>
    </location>
</feature>
<feature type="compositionally biased region" description="Basic and acidic residues" evidence="1">
    <location>
        <begin position="5543"/>
        <end position="5552"/>
    </location>
</feature>
<feature type="region of interest" description="Disordered" evidence="1">
    <location>
        <begin position="5532"/>
        <end position="5552"/>
    </location>
</feature>
<dbReference type="CDD" id="cd06257">
    <property type="entry name" value="DnaJ"/>
    <property type="match status" value="1"/>
</dbReference>
<evidence type="ECO:0000313" key="3">
    <source>
        <dbReference type="EMBL" id="CAI3977577.1"/>
    </source>
</evidence>
<feature type="compositionally biased region" description="Basic and acidic residues" evidence="1">
    <location>
        <begin position="186"/>
        <end position="228"/>
    </location>
</feature>
<dbReference type="InterPro" id="IPR036869">
    <property type="entry name" value="J_dom_sf"/>
</dbReference>
<feature type="compositionally biased region" description="Low complexity" evidence="1">
    <location>
        <begin position="4801"/>
        <end position="4822"/>
    </location>
</feature>
<dbReference type="Pfam" id="PF08795">
    <property type="entry name" value="DUF1796"/>
    <property type="match status" value="1"/>
</dbReference>
<accession>A0A9P1BQM3</accession>
<feature type="region of interest" description="Disordered" evidence="1">
    <location>
        <begin position="84"/>
        <end position="325"/>
    </location>
</feature>
<feature type="compositionally biased region" description="Basic and acidic residues" evidence="1">
    <location>
        <begin position="262"/>
        <end position="285"/>
    </location>
</feature>
<reference evidence="3" key="1">
    <citation type="submission" date="2022-10" db="EMBL/GenBank/DDBJ databases">
        <authorList>
            <person name="Chen Y."/>
            <person name="Dougan E. K."/>
            <person name="Chan C."/>
            <person name="Rhodes N."/>
            <person name="Thang M."/>
        </authorList>
    </citation>
    <scope>NUCLEOTIDE SEQUENCE</scope>
</reference>
<feature type="region of interest" description="Disordered" evidence="1">
    <location>
        <begin position="5385"/>
        <end position="5409"/>
    </location>
</feature>
<feature type="compositionally biased region" description="Basic and acidic residues" evidence="1">
    <location>
        <begin position="779"/>
        <end position="813"/>
    </location>
</feature>
<evidence type="ECO:0000313" key="4">
    <source>
        <dbReference type="EMBL" id="CAL4764889.1"/>
    </source>
</evidence>
<dbReference type="InterPro" id="IPR029063">
    <property type="entry name" value="SAM-dependent_MTases_sf"/>
</dbReference>